<reference evidence="2" key="1">
    <citation type="submission" date="2016-10" db="EMBL/GenBank/DDBJ databases">
        <authorList>
            <person name="Varghese N."/>
            <person name="Submissions S."/>
        </authorList>
    </citation>
    <scope>NUCLEOTIDE SEQUENCE [LARGE SCALE GENOMIC DNA]</scope>
    <source>
        <strain evidence="2">DSM 21857</strain>
    </source>
</reference>
<evidence type="ECO:0008006" key="3">
    <source>
        <dbReference type="Google" id="ProtNLM"/>
    </source>
</evidence>
<proteinExistence type="predicted"/>
<evidence type="ECO:0000313" key="1">
    <source>
        <dbReference type="EMBL" id="SFJ58280.1"/>
    </source>
</evidence>
<protein>
    <recommendedName>
        <fullName evidence="3">Helix-turn-helix domain-containing protein</fullName>
    </recommendedName>
</protein>
<dbReference type="EMBL" id="FORF01000031">
    <property type="protein sequence ID" value="SFJ58280.1"/>
    <property type="molecule type" value="Genomic_DNA"/>
</dbReference>
<gene>
    <name evidence="1" type="ORF">SAMN03080618_03377</name>
</gene>
<dbReference type="OrthoDB" id="8448370at2"/>
<dbReference type="Proteomes" id="UP000242763">
    <property type="component" value="Unassembled WGS sequence"/>
</dbReference>
<evidence type="ECO:0000313" key="2">
    <source>
        <dbReference type="Proteomes" id="UP000242763"/>
    </source>
</evidence>
<sequence>MTAASKAPVARRRIEFRSADAARFNALREEWRVAASGRPLPKVAHKLASLLPGYVSREYGYAFPTDEQLAGLGKCSTRLIGKGMLALERAGLIERQTIVRRDEKGEAAGRIRRIYLTMPSERNTFMPEVNGTEVNGTPEVNGTNWVSERNPVFRIYPDRTTPDNKSSIERKVSSYAPTREGFPIGYADDDDFLDAFDRALIETARINPTDFADLERLVQQAFDRTTDKCEMFMPFHWRDVRALRSGDTAEWFRRRADQLIERRAA</sequence>
<keyword evidence="2" id="KW-1185">Reference proteome</keyword>
<dbReference type="AlphaFoldDB" id="A0A1I3SIP1"/>
<accession>A0A1I3SIP1</accession>
<dbReference type="STRING" id="1121003.SAMN03080618_03377"/>
<name>A0A1I3SIP1_9HYPH</name>
<organism evidence="1 2">
    <name type="scientific">Aquamicrobium aerolatum DSM 21857</name>
    <dbReference type="NCBI Taxonomy" id="1121003"/>
    <lineage>
        <taxon>Bacteria</taxon>
        <taxon>Pseudomonadati</taxon>
        <taxon>Pseudomonadota</taxon>
        <taxon>Alphaproteobacteria</taxon>
        <taxon>Hyphomicrobiales</taxon>
        <taxon>Phyllobacteriaceae</taxon>
        <taxon>Aerobium</taxon>
    </lineage>
</organism>
<dbReference type="RefSeq" id="WP_091524776.1">
    <property type="nucleotide sequence ID" value="NZ_FORF01000031.1"/>
</dbReference>